<feature type="compositionally biased region" description="Low complexity" evidence="5">
    <location>
        <begin position="360"/>
        <end position="371"/>
    </location>
</feature>
<evidence type="ECO:0000256" key="5">
    <source>
        <dbReference type="SAM" id="MobiDB-lite"/>
    </source>
</evidence>
<dbReference type="PROSITE" id="PS50082">
    <property type="entry name" value="WD_REPEATS_2"/>
    <property type="match status" value="3"/>
</dbReference>
<organism evidence="6">
    <name type="scientific">Ostreococcus mediterraneus</name>
    <dbReference type="NCBI Taxonomy" id="1486918"/>
    <lineage>
        <taxon>Eukaryota</taxon>
        <taxon>Viridiplantae</taxon>
        <taxon>Chlorophyta</taxon>
        <taxon>Mamiellophyceae</taxon>
        <taxon>Mamiellales</taxon>
        <taxon>Bathycoccaceae</taxon>
        <taxon>Ostreococcus</taxon>
    </lineage>
</organism>
<dbReference type="InterPro" id="IPR036322">
    <property type="entry name" value="WD40_repeat_dom_sf"/>
</dbReference>
<feature type="compositionally biased region" description="Basic residues" evidence="5">
    <location>
        <begin position="456"/>
        <end position="469"/>
    </location>
</feature>
<dbReference type="PROSITE" id="PS50294">
    <property type="entry name" value="WD_REPEATS_REGION"/>
    <property type="match status" value="2"/>
</dbReference>
<evidence type="ECO:0000256" key="2">
    <source>
        <dbReference type="ARBA" id="ARBA00022574"/>
    </source>
</evidence>
<feature type="repeat" description="WD" evidence="4">
    <location>
        <begin position="131"/>
        <end position="172"/>
    </location>
</feature>
<feature type="repeat" description="WD" evidence="4">
    <location>
        <begin position="285"/>
        <end position="307"/>
    </location>
</feature>
<dbReference type="PRINTS" id="PR00320">
    <property type="entry name" value="GPROTEINBRPT"/>
</dbReference>
<keyword evidence="3" id="KW-0677">Repeat</keyword>
<dbReference type="InterPro" id="IPR001680">
    <property type="entry name" value="WD40_rpt"/>
</dbReference>
<evidence type="ECO:0000256" key="1">
    <source>
        <dbReference type="ARBA" id="ARBA00022517"/>
    </source>
</evidence>
<reference evidence="6" key="1">
    <citation type="submission" date="2021-01" db="EMBL/GenBank/DDBJ databases">
        <authorList>
            <person name="Corre E."/>
            <person name="Pelletier E."/>
            <person name="Niang G."/>
            <person name="Scheremetjew M."/>
            <person name="Finn R."/>
            <person name="Kale V."/>
            <person name="Holt S."/>
            <person name="Cochrane G."/>
            <person name="Meng A."/>
            <person name="Brown T."/>
            <person name="Cohen L."/>
        </authorList>
    </citation>
    <scope>NUCLEOTIDE SEQUENCE</scope>
    <source>
        <strain evidence="6">Clade-D-RCC2572</strain>
    </source>
</reference>
<feature type="compositionally biased region" description="Polar residues" evidence="5">
    <location>
        <begin position="403"/>
        <end position="413"/>
    </location>
</feature>
<feature type="compositionally biased region" description="Basic residues" evidence="5">
    <location>
        <begin position="431"/>
        <end position="444"/>
    </location>
</feature>
<dbReference type="SMART" id="SM00320">
    <property type="entry name" value="WD40"/>
    <property type="match status" value="5"/>
</dbReference>
<sequence length="469" mass="50016">MTTTTILAGSYERFVFGYSLDDAQAGDEAGGEAHLRKSFTIDAHTSSVKSIACNGGYAASGGGDDIIRVFHCDEDGAVADLGMCVGHQGDVRCLTFHAAGGYAPTRLLSGSADGALMVWDVSNNFELVKTMRAHRGGVSSISAHQSGRVALTCGADAHVAMWDMQKGRVAYKYKAPERVEALAFTKGGAEYITQAAQRISSTDVEAGNIVTTFTTPAKVLTFETSGRIVYAGCEGGDVYGYDMRTAAANGAVVRLASAHAQRVRGLVIPTTRLGETFGDSGPTRLVTAGSEGIVRAWDLRTAKSVHDDTPATSIASIDTGARYTCLCAMAPETPPDAPVPKLEPLPARKEGAKNIGNAAKGKGQNKQPQKPKVVENKKQKRGKQPKRPAGFADDDDFEVVPQDNPSAGKQQPSRLDDDDDEDEAPYGKPTHMQKKKKNNNKKARPGVAYEKTATSARRKANKIKPQKRR</sequence>
<dbReference type="AlphaFoldDB" id="A0A6U0EQV1"/>
<dbReference type="SUPFAM" id="SSF50978">
    <property type="entry name" value="WD40 repeat-like"/>
    <property type="match status" value="1"/>
</dbReference>
<evidence type="ECO:0000313" key="6">
    <source>
        <dbReference type="EMBL" id="CAD8580724.1"/>
    </source>
</evidence>
<evidence type="ECO:0000256" key="4">
    <source>
        <dbReference type="PROSITE-ProRule" id="PRU00221"/>
    </source>
</evidence>
<dbReference type="InterPro" id="IPR051959">
    <property type="entry name" value="PAK1-Kinase_Regulator"/>
</dbReference>
<name>A0A6U0EQV1_9CHLO</name>
<protein>
    <submittedName>
        <fullName evidence="6">Uncharacterized protein</fullName>
    </submittedName>
</protein>
<dbReference type="InterPro" id="IPR020472">
    <property type="entry name" value="WD40_PAC1"/>
</dbReference>
<dbReference type="PANTHER" id="PTHR44675:SF1">
    <property type="entry name" value="P21-ACTIVATED PROTEIN KINASE-INTERACTING PROTEIN 1"/>
    <property type="match status" value="1"/>
</dbReference>
<accession>A0A6U0EQV1</accession>
<dbReference type="EMBL" id="HBEW01003557">
    <property type="protein sequence ID" value="CAD8580724.1"/>
    <property type="molecule type" value="Transcribed_RNA"/>
</dbReference>
<dbReference type="PROSITE" id="PS00678">
    <property type="entry name" value="WD_REPEATS_1"/>
    <property type="match status" value="2"/>
</dbReference>
<proteinExistence type="predicted"/>
<gene>
    <name evidence="6" type="ORF">OMED0929_LOCUS2951</name>
</gene>
<dbReference type="InterPro" id="IPR019775">
    <property type="entry name" value="WD40_repeat_CS"/>
</dbReference>
<dbReference type="Gene3D" id="2.130.10.10">
    <property type="entry name" value="YVTN repeat-like/Quinoprotein amine dehydrogenase"/>
    <property type="match status" value="2"/>
</dbReference>
<dbReference type="Pfam" id="PF00400">
    <property type="entry name" value="WD40"/>
    <property type="match status" value="3"/>
</dbReference>
<evidence type="ECO:0000256" key="3">
    <source>
        <dbReference type="ARBA" id="ARBA00022737"/>
    </source>
</evidence>
<keyword evidence="1" id="KW-0690">Ribosome biogenesis</keyword>
<feature type="region of interest" description="Disordered" evidence="5">
    <location>
        <begin position="355"/>
        <end position="469"/>
    </location>
</feature>
<dbReference type="GO" id="GO:0042254">
    <property type="term" value="P:ribosome biogenesis"/>
    <property type="evidence" value="ECO:0007669"/>
    <property type="project" value="UniProtKB-KW"/>
</dbReference>
<dbReference type="InterPro" id="IPR015943">
    <property type="entry name" value="WD40/YVTN_repeat-like_dom_sf"/>
</dbReference>
<dbReference type="PANTHER" id="PTHR44675">
    <property type="entry name" value="PAK1 INTERACTING PROTEIN 1"/>
    <property type="match status" value="1"/>
</dbReference>
<keyword evidence="2 4" id="KW-0853">WD repeat</keyword>
<feature type="repeat" description="WD" evidence="4">
    <location>
        <begin position="84"/>
        <end position="129"/>
    </location>
</feature>